<dbReference type="PROSITE" id="PS51257">
    <property type="entry name" value="PROKAR_LIPOPROTEIN"/>
    <property type="match status" value="1"/>
</dbReference>
<evidence type="ECO:0000256" key="3">
    <source>
        <dbReference type="ARBA" id="ARBA00022679"/>
    </source>
</evidence>
<name>A0ABT7U736_9BACE</name>
<evidence type="ECO:0000256" key="1">
    <source>
        <dbReference type="ARBA" id="ARBA00004752"/>
    </source>
</evidence>
<comment type="similarity">
    <text evidence="2">Belongs to the YkuD family.</text>
</comment>
<evidence type="ECO:0000313" key="10">
    <source>
        <dbReference type="Proteomes" id="UP001228403"/>
    </source>
</evidence>
<protein>
    <submittedName>
        <fullName evidence="9">L,D-transpeptidase</fullName>
        <ecNumber evidence="9">2.-.-.-</ecNumber>
    </submittedName>
</protein>
<evidence type="ECO:0000256" key="2">
    <source>
        <dbReference type="ARBA" id="ARBA00005992"/>
    </source>
</evidence>
<keyword evidence="10" id="KW-1185">Reference proteome</keyword>
<feature type="domain" description="L,D-TPase catalytic" evidence="8">
    <location>
        <begin position="212"/>
        <end position="348"/>
    </location>
</feature>
<evidence type="ECO:0000256" key="6">
    <source>
        <dbReference type="ARBA" id="ARBA00023316"/>
    </source>
</evidence>
<dbReference type="InterPro" id="IPR038063">
    <property type="entry name" value="Transpep_catalytic_dom"/>
</dbReference>
<feature type="active site" description="Proton donor/acceptor" evidence="7">
    <location>
        <position position="296"/>
    </location>
</feature>
<keyword evidence="6 7" id="KW-0961">Cell wall biogenesis/degradation</keyword>
<dbReference type="EC" id="2.-.-.-" evidence="9"/>
<organism evidence="9 10">
    <name type="scientific">Bacteroides eggerthii</name>
    <dbReference type="NCBI Taxonomy" id="28111"/>
    <lineage>
        <taxon>Bacteria</taxon>
        <taxon>Pseudomonadati</taxon>
        <taxon>Bacteroidota</taxon>
        <taxon>Bacteroidia</taxon>
        <taxon>Bacteroidales</taxon>
        <taxon>Bacteroidaceae</taxon>
        <taxon>Bacteroides</taxon>
    </lineage>
</organism>
<proteinExistence type="inferred from homology"/>
<feature type="active site" description="Nucleophile" evidence="7">
    <location>
        <position position="323"/>
    </location>
</feature>
<comment type="pathway">
    <text evidence="1 7">Cell wall biogenesis; peptidoglycan biosynthesis.</text>
</comment>
<dbReference type="PROSITE" id="PS52029">
    <property type="entry name" value="LD_TPASE"/>
    <property type="match status" value="1"/>
</dbReference>
<dbReference type="Pfam" id="PF03734">
    <property type="entry name" value="YkuD"/>
    <property type="match status" value="1"/>
</dbReference>
<comment type="caution">
    <text evidence="9">The sequence shown here is derived from an EMBL/GenBank/DDBJ whole genome shotgun (WGS) entry which is preliminary data.</text>
</comment>
<gene>
    <name evidence="9" type="ORF">QUW02_10505</name>
</gene>
<dbReference type="EMBL" id="JAUDCF010000028">
    <property type="protein sequence ID" value="MDM8146340.1"/>
    <property type="molecule type" value="Genomic_DNA"/>
</dbReference>
<dbReference type="CDD" id="cd16913">
    <property type="entry name" value="YkuD_like"/>
    <property type="match status" value="1"/>
</dbReference>
<dbReference type="Proteomes" id="UP001228403">
    <property type="component" value="Unassembled WGS sequence"/>
</dbReference>
<reference evidence="10" key="1">
    <citation type="submission" date="2023-07" db="EMBL/GenBank/DDBJ databases">
        <title>Identification and characterization of horizontal gene transfer across gut microbiota members of farm animals based on homology search.</title>
        <authorList>
            <person name="Schwarzerova J."/>
            <person name="Nykrynova M."/>
            <person name="Jureckova K."/>
            <person name="Cejkova D."/>
            <person name="Rychlik I."/>
        </authorList>
    </citation>
    <scope>NUCLEOTIDE SEQUENCE [LARGE SCALE GENOMIC DNA]</scope>
    <source>
        <strain evidence="10">ET4</strain>
    </source>
</reference>
<dbReference type="GO" id="GO:0016740">
    <property type="term" value="F:transferase activity"/>
    <property type="evidence" value="ECO:0007669"/>
    <property type="project" value="UniProtKB-KW"/>
</dbReference>
<keyword evidence="5 7" id="KW-0573">Peptidoglycan synthesis</keyword>
<evidence type="ECO:0000256" key="5">
    <source>
        <dbReference type="ARBA" id="ARBA00022984"/>
    </source>
</evidence>
<evidence type="ECO:0000256" key="4">
    <source>
        <dbReference type="ARBA" id="ARBA00022960"/>
    </source>
</evidence>
<evidence type="ECO:0000313" key="9">
    <source>
        <dbReference type="EMBL" id="MDM8146340.1"/>
    </source>
</evidence>
<dbReference type="InterPro" id="IPR005490">
    <property type="entry name" value="LD_TPept_cat_dom"/>
</dbReference>
<keyword evidence="4 7" id="KW-0133">Cell shape</keyword>
<keyword evidence="3 9" id="KW-0808">Transferase</keyword>
<accession>A0ABT7U736</accession>
<dbReference type="SUPFAM" id="SSF141523">
    <property type="entry name" value="L,D-transpeptidase catalytic domain-like"/>
    <property type="match status" value="1"/>
</dbReference>
<sequence length="349" mass="39978">MNTMRYALKTVIGAGILLSAVTGCYNTPQNTESMESEQDSIALPPPEVAEESVVEIIPPLLPEDILLTKELLYDKYTLEDVYPYQDTTRSFKWETIRRSLAFVENVQQNPTRWVVMQNYKNQNQYPPLVKKYKYNKARLVSDTLGVSRYQSVPLYAPEDTITPELYGPDGSIAAYLGEEGSFVRVKPLLIEKEWMVPKRYLYELADSVFFSHVIVVDRKDQNIATLEFVERGKWKIRSMNPATTGKHNPPYGQETPLGIFVLQQKKRNMYFWKDGTREIGGYAPYASRFTNGAHIHGVPVNKPATKQIEYSWSLGTTPRSHMCVRNATSHAQFIYDWAPTWSSLVIVLE</sequence>
<evidence type="ECO:0000256" key="7">
    <source>
        <dbReference type="PROSITE-ProRule" id="PRU01373"/>
    </source>
</evidence>
<dbReference type="Gene3D" id="2.40.440.10">
    <property type="entry name" value="L,D-transpeptidase catalytic domain-like"/>
    <property type="match status" value="1"/>
</dbReference>
<evidence type="ECO:0000259" key="8">
    <source>
        <dbReference type="PROSITE" id="PS52029"/>
    </source>
</evidence>